<name>A0A1H3SGX6_9PSEU</name>
<gene>
    <name evidence="1" type="ORF">SAMN05421504_113165</name>
</gene>
<keyword evidence="2" id="KW-1185">Reference proteome</keyword>
<dbReference type="EMBL" id="FNON01000013">
    <property type="protein sequence ID" value="SDZ36359.1"/>
    <property type="molecule type" value="Genomic_DNA"/>
</dbReference>
<sequence length="40" mass="4643">MVKNGYEAPAVIELGAFDEETGVFYVRNGEEVLWFFDTWI</sequence>
<dbReference type="AlphaFoldDB" id="A0A1H3SGX6"/>
<proteinExistence type="predicted"/>
<dbReference type="OrthoDB" id="4261897at2"/>
<dbReference type="Proteomes" id="UP000199515">
    <property type="component" value="Unassembled WGS sequence"/>
</dbReference>
<evidence type="ECO:0000313" key="2">
    <source>
        <dbReference type="Proteomes" id="UP000199515"/>
    </source>
</evidence>
<dbReference type="NCBIfam" id="NF033521">
    <property type="entry name" value="lasso_leader_L3"/>
    <property type="match status" value="1"/>
</dbReference>
<evidence type="ECO:0000313" key="1">
    <source>
        <dbReference type="EMBL" id="SDZ36359.1"/>
    </source>
</evidence>
<dbReference type="STRING" id="589385.SAMN05421504_113165"/>
<accession>A0A1H3SGX6</accession>
<organism evidence="1 2">
    <name type="scientific">Amycolatopsis xylanica</name>
    <dbReference type="NCBI Taxonomy" id="589385"/>
    <lineage>
        <taxon>Bacteria</taxon>
        <taxon>Bacillati</taxon>
        <taxon>Actinomycetota</taxon>
        <taxon>Actinomycetes</taxon>
        <taxon>Pseudonocardiales</taxon>
        <taxon>Pseudonocardiaceae</taxon>
        <taxon>Amycolatopsis</taxon>
    </lineage>
</organism>
<protein>
    <submittedName>
        <fullName evidence="1">Uncharacterized protein</fullName>
    </submittedName>
</protein>
<reference evidence="1 2" key="1">
    <citation type="submission" date="2016-10" db="EMBL/GenBank/DDBJ databases">
        <authorList>
            <person name="de Groot N.N."/>
        </authorList>
    </citation>
    <scope>NUCLEOTIDE SEQUENCE [LARGE SCALE GENOMIC DNA]</scope>
    <source>
        <strain evidence="1 2">CPCC 202699</strain>
    </source>
</reference>
<dbReference type="RefSeq" id="WP_143047278.1">
    <property type="nucleotide sequence ID" value="NZ_FNON01000013.1"/>
</dbReference>